<dbReference type="AlphaFoldDB" id="A0A1L0GMA2"/>
<feature type="region of interest" description="Disordered" evidence="1">
    <location>
        <begin position="216"/>
        <end position="253"/>
    </location>
</feature>
<evidence type="ECO:0000313" key="2">
    <source>
        <dbReference type="EMBL" id="SGZ57277.1"/>
    </source>
</evidence>
<accession>A0A1L0GMA2</accession>
<sequence length="253" mass="27072">MGNSISSAYQTIPLEAPLPNILTVDATKIFHGTSYDIRAPGLFRIISADQLFGVFSSLKFCDGINEVPFMIVGFEREYYRFVIGLAASPREGLRSRVEYAIMDNSDGPVVWFELDIGHGTSRHKEYFEWRDVGRRTWNLVKSIRYSNTPCEVVAVWASGLKYLWGQFEFRGSGASDQLGETFKLMALATAFAIEYDAFQTLSPEFLKIRRRRRYTSGDGGGGSGGGGGGGDGGGDGGGGGGGGGDGGGDGGGG</sequence>
<evidence type="ECO:0000256" key="1">
    <source>
        <dbReference type="SAM" id="MobiDB-lite"/>
    </source>
</evidence>
<dbReference type="EMBL" id="LT635768">
    <property type="protein sequence ID" value="SGZ57277.1"/>
    <property type="molecule type" value="Genomic_DNA"/>
</dbReference>
<dbReference type="Proteomes" id="UP000182259">
    <property type="component" value="Chromosome V"/>
</dbReference>
<name>A0A1L0GMA2_9ASCO</name>
<feature type="compositionally biased region" description="Gly residues" evidence="1">
    <location>
        <begin position="217"/>
        <end position="253"/>
    </location>
</feature>
<evidence type="ECO:0000313" key="3">
    <source>
        <dbReference type="Proteomes" id="UP000182259"/>
    </source>
</evidence>
<proteinExistence type="predicted"/>
<reference evidence="2 3" key="1">
    <citation type="submission" date="2016-10" db="EMBL/GenBank/DDBJ databases">
        <authorList>
            <person name="de Groot N.N."/>
        </authorList>
    </citation>
    <scope>NUCLEOTIDE SEQUENCE [LARGE SCALE GENOMIC DNA]</scope>
    <source>
        <strain evidence="2 3">PYCC 4715</strain>
    </source>
</reference>
<gene>
    <name evidence="2" type="ORF">SAMEA4029009_CIC11G00000003646</name>
</gene>
<organism evidence="2 3">
    <name type="scientific">Sungouiella intermedia</name>
    <dbReference type="NCBI Taxonomy" id="45354"/>
    <lineage>
        <taxon>Eukaryota</taxon>
        <taxon>Fungi</taxon>
        <taxon>Dikarya</taxon>
        <taxon>Ascomycota</taxon>
        <taxon>Saccharomycotina</taxon>
        <taxon>Pichiomycetes</taxon>
        <taxon>Metschnikowiaceae</taxon>
        <taxon>Sungouiella</taxon>
    </lineage>
</organism>
<protein>
    <submittedName>
        <fullName evidence="2">CIC11C00000003646</fullName>
    </submittedName>
</protein>